<feature type="coiled-coil region" evidence="1">
    <location>
        <begin position="250"/>
        <end position="305"/>
    </location>
</feature>
<evidence type="ECO:0000313" key="2">
    <source>
        <dbReference type="EMBL" id="VDO61116.1"/>
    </source>
</evidence>
<organism evidence="2">
    <name type="scientific">Heligmosomoides polygyrus</name>
    <name type="common">Parasitic roundworm</name>
    <dbReference type="NCBI Taxonomy" id="6339"/>
    <lineage>
        <taxon>Eukaryota</taxon>
        <taxon>Metazoa</taxon>
        <taxon>Ecdysozoa</taxon>
        <taxon>Nematoda</taxon>
        <taxon>Chromadorea</taxon>
        <taxon>Rhabditida</taxon>
        <taxon>Rhabditina</taxon>
        <taxon>Rhabditomorpha</taxon>
        <taxon>Strongyloidea</taxon>
        <taxon>Heligmosomidae</taxon>
        <taxon>Heligmosomoides</taxon>
    </lineage>
</organism>
<dbReference type="EMBL" id="UZAH01025311">
    <property type="protein sequence ID" value="VDO61116.1"/>
    <property type="molecule type" value="Genomic_DNA"/>
</dbReference>
<keyword evidence="1" id="KW-0175">Coiled coil</keyword>
<dbReference type="Proteomes" id="UP000050761">
    <property type="component" value="Unassembled WGS sequence"/>
</dbReference>
<gene>
    <name evidence="2" type="ORF">HPBE_LOCUS4404</name>
</gene>
<dbReference type="WBParaSite" id="HPBE_0000440301-mRNA-1">
    <property type="protein sequence ID" value="HPBE_0000440301-mRNA-1"/>
    <property type="gene ID" value="HPBE_0000440301"/>
</dbReference>
<reference evidence="2 3" key="1">
    <citation type="submission" date="2018-11" db="EMBL/GenBank/DDBJ databases">
        <authorList>
            <consortium name="Pathogen Informatics"/>
        </authorList>
    </citation>
    <scope>NUCLEOTIDE SEQUENCE [LARGE SCALE GENOMIC DNA]</scope>
</reference>
<feature type="coiled-coil region" evidence="1">
    <location>
        <begin position="4"/>
        <end position="221"/>
    </location>
</feature>
<accession>A0A3P7WK34</accession>
<dbReference type="AlphaFoldDB" id="A0A3P7WK34"/>
<dbReference type="OrthoDB" id="6108017at2759"/>
<protein>
    <submittedName>
        <fullName evidence="4">Myosin_tail_1 domain-containing protein</fullName>
    </submittedName>
</protein>
<evidence type="ECO:0000313" key="3">
    <source>
        <dbReference type="Proteomes" id="UP000050761"/>
    </source>
</evidence>
<name>A0A3P7WK34_HELPZ</name>
<keyword evidence="3" id="KW-1185">Reference proteome</keyword>
<proteinExistence type="predicted"/>
<sequence length="398" mass="46563">MLKGMKSNAEVEALERKVKELETVSKTEEEQRKRYEEELRVKTEQYEESRAALDRERMLLEKRNQEIEELYKTLKTEADKFEEIARKAKELEKEKAKETKEWEEKEKRLKMEAEAEAARSQQLAERLNSELKLQQDENQKLVSQRKAQELANTELKDRLDSLQEKYAKTENQRKQMKEDLDAFEDKFLAEARQKDEFAKANKKMENQLKSVREQLALLQQEKHSCDLDSKRKEEDIGELKRRAANDANLIAKLKVNIRKLIDRVQELEEELDLERTSRLKADRLRLEMQSELEAIQGQVEEATGQLTAQVHINKIHAEELSNLHREVELKSLNRESYIADICSMQYVTVNNLRTLSKQAAHLESEANRVLSARHSILNLAGVPRVYLNSGDSEDESSI</sequence>
<evidence type="ECO:0000256" key="1">
    <source>
        <dbReference type="SAM" id="Coils"/>
    </source>
</evidence>
<dbReference type="GO" id="GO:0016459">
    <property type="term" value="C:myosin complex"/>
    <property type="evidence" value="ECO:0007669"/>
    <property type="project" value="InterPro"/>
</dbReference>
<reference evidence="4" key="2">
    <citation type="submission" date="2019-09" db="UniProtKB">
        <authorList>
            <consortium name="WormBaseParasite"/>
        </authorList>
    </citation>
    <scope>IDENTIFICATION</scope>
</reference>
<evidence type="ECO:0000313" key="4">
    <source>
        <dbReference type="WBParaSite" id="HPBE_0000440301-mRNA-1"/>
    </source>
</evidence>